<evidence type="ECO:0000256" key="6">
    <source>
        <dbReference type="ARBA" id="ARBA00022692"/>
    </source>
</evidence>
<dbReference type="InterPro" id="IPR007334">
    <property type="entry name" value="UPF0208"/>
</dbReference>
<feature type="transmembrane region" description="Helical" evidence="9">
    <location>
        <begin position="62"/>
        <end position="86"/>
    </location>
</feature>
<accession>A0A377J1D2</accession>
<keyword evidence="7 9" id="KW-1133">Transmembrane helix</keyword>
<dbReference type="AlphaFoldDB" id="A0A377J1D2"/>
<keyword evidence="5" id="KW-0997">Cell inner membrane</keyword>
<comment type="subcellular location">
    <subcellularLocation>
        <location evidence="1">Cell inner membrane</location>
        <topology evidence="1">Multi-pass membrane protein</topology>
    </subcellularLocation>
</comment>
<evidence type="ECO:0000256" key="7">
    <source>
        <dbReference type="ARBA" id="ARBA00022989"/>
    </source>
</evidence>
<keyword evidence="8 9" id="KW-0472">Membrane</keyword>
<proteinExistence type="inferred from homology"/>
<gene>
    <name evidence="10" type="primary">yfbV</name>
    <name evidence="10" type="ORF">NCTC13335_01575</name>
</gene>
<evidence type="ECO:0000256" key="5">
    <source>
        <dbReference type="ARBA" id="ARBA00022519"/>
    </source>
</evidence>
<keyword evidence="4" id="KW-1003">Cell membrane</keyword>
<dbReference type="RefSeq" id="WP_115003336.1">
    <property type="nucleotide sequence ID" value="NZ_JAHAHE010000035.1"/>
</dbReference>
<protein>
    <recommendedName>
        <fullName evidence="3">UPF0208 membrane protein YfbV</fullName>
    </recommendedName>
</protein>
<evidence type="ECO:0000313" key="11">
    <source>
        <dbReference type="Proteomes" id="UP000255264"/>
    </source>
</evidence>
<comment type="similarity">
    <text evidence="2">Belongs to the UPF0208 family.</text>
</comment>
<dbReference type="Pfam" id="PF04217">
    <property type="entry name" value="DUF412"/>
    <property type="match status" value="1"/>
</dbReference>
<evidence type="ECO:0000256" key="9">
    <source>
        <dbReference type="SAM" id="Phobius"/>
    </source>
</evidence>
<name>A0A377J1D2_9PAST</name>
<dbReference type="EMBL" id="UGHS01000004">
    <property type="protein sequence ID" value="STO93680.1"/>
    <property type="molecule type" value="Genomic_DNA"/>
</dbReference>
<evidence type="ECO:0000256" key="3">
    <source>
        <dbReference type="ARBA" id="ARBA00018831"/>
    </source>
</evidence>
<evidence type="ECO:0000256" key="4">
    <source>
        <dbReference type="ARBA" id="ARBA00022475"/>
    </source>
</evidence>
<sequence>MALLVTLKAGQRYLQNWPLNPKLAMIFAENRVIKATRFAERVMPFIAVFAICWQQLYGKGEIMALAASILTAIFALCIPLQGLYWLGKRAQTKLPDATVVVFKDILTRLEQKGINRIAPVEPRFQDLAEVLRLAESHLSSDFWESI</sequence>
<evidence type="ECO:0000313" key="10">
    <source>
        <dbReference type="EMBL" id="STO93680.1"/>
    </source>
</evidence>
<evidence type="ECO:0000256" key="1">
    <source>
        <dbReference type="ARBA" id="ARBA00004429"/>
    </source>
</evidence>
<feature type="transmembrane region" description="Helical" evidence="9">
    <location>
        <begin position="38"/>
        <end position="56"/>
    </location>
</feature>
<keyword evidence="11" id="KW-1185">Reference proteome</keyword>
<keyword evidence="6 9" id="KW-0812">Transmembrane</keyword>
<dbReference type="NCBIfam" id="NF002493">
    <property type="entry name" value="PRK01816.1"/>
    <property type="match status" value="1"/>
</dbReference>
<organism evidence="10 11">
    <name type="scientific">Haemophilus pittmaniae</name>
    <dbReference type="NCBI Taxonomy" id="249188"/>
    <lineage>
        <taxon>Bacteria</taxon>
        <taxon>Pseudomonadati</taxon>
        <taxon>Pseudomonadota</taxon>
        <taxon>Gammaproteobacteria</taxon>
        <taxon>Pasteurellales</taxon>
        <taxon>Pasteurellaceae</taxon>
        <taxon>Haemophilus</taxon>
    </lineage>
</organism>
<evidence type="ECO:0000256" key="8">
    <source>
        <dbReference type="ARBA" id="ARBA00023136"/>
    </source>
</evidence>
<evidence type="ECO:0000256" key="2">
    <source>
        <dbReference type="ARBA" id="ARBA00009474"/>
    </source>
</evidence>
<dbReference type="OrthoDB" id="7066670at2"/>
<reference evidence="10 11" key="1">
    <citation type="submission" date="2018-06" db="EMBL/GenBank/DDBJ databases">
        <authorList>
            <consortium name="Pathogen Informatics"/>
            <person name="Doyle S."/>
        </authorList>
    </citation>
    <scope>NUCLEOTIDE SEQUENCE [LARGE SCALE GENOMIC DNA]</scope>
    <source>
        <strain evidence="10 11">NCTC13335</strain>
    </source>
</reference>
<dbReference type="Proteomes" id="UP000255264">
    <property type="component" value="Unassembled WGS sequence"/>
</dbReference>
<dbReference type="GO" id="GO:0005886">
    <property type="term" value="C:plasma membrane"/>
    <property type="evidence" value="ECO:0007669"/>
    <property type="project" value="UniProtKB-SubCell"/>
</dbReference>